<evidence type="ECO:0000313" key="3">
    <source>
        <dbReference type="Proteomes" id="UP000253845"/>
    </source>
</evidence>
<accession>A0A370BK98</accession>
<name>A0A370BK98_ASPNG</name>
<organism evidence="2 3">
    <name type="scientific">Aspergillus niger ATCC 13496</name>
    <dbReference type="NCBI Taxonomy" id="1353008"/>
    <lineage>
        <taxon>Eukaryota</taxon>
        <taxon>Fungi</taxon>
        <taxon>Dikarya</taxon>
        <taxon>Ascomycota</taxon>
        <taxon>Pezizomycotina</taxon>
        <taxon>Eurotiomycetes</taxon>
        <taxon>Eurotiomycetidae</taxon>
        <taxon>Eurotiales</taxon>
        <taxon>Aspergillaceae</taxon>
        <taxon>Aspergillus</taxon>
        <taxon>Aspergillus subgen. Circumdati</taxon>
    </lineage>
</organism>
<feature type="compositionally biased region" description="Polar residues" evidence="1">
    <location>
        <begin position="50"/>
        <end position="61"/>
    </location>
</feature>
<feature type="compositionally biased region" description="Polar residues" evidence="1">
    <location>
        <begin position="17"/>
        <end position="27"/>
    </location>
</feature>
<feature type="compositionally biased region" description="Basic and acidic residues" evidence="1">
    <location>
        <begin position="208"/>
        <end position="233"/>
    </location>
</feature>
<dbReference type="EMBL" id="KZ851957">
    <property type="protein sequence ID" value="RDH14858.1"/>
    <property type="molecule type" value="Genomic_DNA"/>
</dbReference>
<sequence>MADVRSLLRNELAARKGSSQTGSATNRVTKKRKVDPADDLRRKRLRASMPSGQPTAHTVQPPSARAIEEEEEEIIEESEQDIAGPQPPSDIAHEQQTAEPDVQPSDPSLVASEPPATTTQTIDEDEWAAFEREVVEPTRVPHRPAALAAEATISAAPVSADELAAQQQKENEAIKKSREAEVEGEREDAARFMEDEFDEMEQLEERVRRLKHKREELRKLRTMEDAEMQRMDEPPSAASPSGDRQNPPAGDANAEEDDDDDDDDYDDDWDNWRFK</sequence>
<dbReference type="VEuPathDB" id="FungiDB:M747DRAFT_335580"/>
<feature type="compositionally biased region" description="Acidic residues" evidence="1">
    <location>
        <begin position="68"/>
        <end position="80"/>
    </location>
</feature>
<feature type="compositionally biased region" description="Basic and acidic residues" evidence="1">
    <location>
        <begin position="169"/>
        <end position="188"/>
    </location>
</feature>
<feature type="region of interest" description="Disordered" evidence="1">
    <location>
        <begin position="158"/>
        <end position="188"/>
    </location>
</feature>
<evidence type="ECO:0000313" key="2">
    <source>
        <dbReference type="EMBL" id="RDH14858.1"/>
    </source>
</evidence>
<dbReference type="Proteomes" id="UP000253845">
    <property type="component" value="Unassembled WGS sequence"/>
</dbReference>
<protein>
    <submittedName>
        <fullName evidence="2">Uncharacterized protein</fullName>
    </submittedName>
</protein>
<feature type="region of interest" description="Disordered" evidence="1">
    <location>
        <begin position="1"/>
        <end position="124"/>
    </location>
</feature>
<evidence type="ECO:0000256" key="1">
    <source>
        <dbReference type="SAM" id="MobiDB-lite"/>
    </source>
</evidence>
<feature type="compositionally biased region" description="Acidic residues" evidence="1">
    <location>
        <begin position="253"/>
        <end position="269"/>
    </location>
</feature>
<dbReference type="AlphaFoldDB" id="A0A370BK98"/>
<proteinExistence type="predicted"/>
<gene>
    <name evidence="2" type="ORF">M747DRAFT_335580</name>
</gene>
<reference evidence="2 3" key="1">
    <citation type="submission" date="2018-07" db="EMBL/GenBank/DDBJ databases">
        <title>Section-level genome sequencing of Aspergillus section Nigri to investigate inter- and intra-species variation.</title>
        <authorList>
            <consortium name="DOE Joint Genome Institute"/>
            <person name="Vesth T.C."/>
            <person name="Nybo J.L."/>
            <person name="Theobald S."/>
            <person name="Frisvad J.C."/>
            <person name="Larsen T.O."/>
            <person name="Nielsen K.F."/>
            <person name="Hoof J.B."/>
            <person name="Brandl J."/>
            <person name="Salamov A."/>
            <person name="Riley R."/>
            <person name="Gladden J.M."/>
            <person name="Phatale P."/>
            <person name="Nielsen M.T."/>
            <person name="Lyhne E.K."/>
            <person name="Kogle M.E."/>
            <person name="Strasser K."/>
            <person name="McDonnell E."/>
            <person name="Barry K."/>
            <person name="Clum A."/>
            <person name="Chen C."/>
            <person name="Nolan M."/>
            <person name="Sandor L."/>
            <person name="Kuo A."/>
            <person name="Lipzen A."/>
            <person name="Hainaut M."/>
            <person name="Drula E."/>
            <person name="Tsang A."/>
            <person name="Magnuson J.K."/>
            <person name="Henrissat B."/>
            <person name="Wiebenga A."/>
            <person name="Simmons B.A."/>
            <person name="Makela M.R."/>
            <person name="De vries R.P."/>
            <person name="Grigoriev I.V."/>
            <person name="Mortensen U.H."/>
            <person name="Baker S.E."/>
            <person name="Andersen M.R."/>
        </authorList>
    </citation>
    <scope>NUCLEOTIDE SEQUENCE [LARGE SCALE GENOMIC DNA]</scope>
    <source>
        <strain evidence="2 3">ATCC 13496</strain>
    </source>
</reference>
<feature type="compositionally biased region" description="Basic and acidic residues" evidence="1">
    <location>
        <begin position="1"/>
        <end position="14"/>
    </location>
</feature>
<feature type="region of interest" description="Disordered" evidence="1">
    <location>
        <begin position="208"/>
        <end position="275"/>
    </location>
</feature>